<dbReference type="AlphaFoldDB" id="A0A2M9BEW5"/>
<feature type="transmembrane region" description="Helical" evidence="1">
    <location>
        <begin position="118"/>
        <end position="135"/>
    </location>
</feature>
<dbReference type="Pfam" id="PF09990">
    <property type="entry name" value="DUF2231"/>
    <property type="match status" value="1"/>
</dbReference>
<accession>A0A2M9BEW5</accession>
<keyword evidence="1" id="KW-0812">Transmembrane</keyword>
<dbReference type="Proteomes" id="UP000230842">
    <property type="component" value="Unassembled WGS sequence"/>
</dbReference>
<sequence>MFDQIGGLPLHPLVIHVVVVGVPLVALLSVGFLVPRWRWVLRWPLAVGAVLTAVSGFVAVRAGHALADDLDAGGEIGAAIDEHEQWGTRLLVALIVLAVLAVATAVEASRSSGSAVHVLAVLTMVVALTSAWLAFETGDRGARAVWCGQSVAAGDADSLEDCLR</sequence>
<name>A0A2M9BEW5_9ACTN</name>
<organism evidence="3 4">
    <name type="scientific">Mumia flava</name>
    <dbReference type="NCBI Taxonomy" id="1348852"/>
    <lineage>
        <taxon>Bacteria</taxon>
        <taxon>Bacillati</taxon>
        <taxon>Actinomycetota</taxon>
        <taxon>Actinomycetes</taxon>
        <taxon>Propionibacteriales</taxon>
        <taxon>Nocardioidaceae</taxon>
        <taxon>Mumia</taxon>
    </lineage>
</organism>
<proteinExistence type="predicted"/>
<reference evidence="3 4" key="1">
    <citation type="submission" date="2017-11" db="EMBL/GenBank/DDBJ databases">
        <title>Genomic Encyclopedia of Archaeal and Bacterial Type Strains, Phase II (KMG-II): From Individual Species to Whole Genera.</title>
        <authorList>
            <person name="Goeker M."/>
        </authorList>
    </citation>
    <scope>NUCLEOTIDE SEQUENCE [LARGE SCALE GENOMIC DNA]</scope>
    <source>
        <strain evidence="3 4">DSM 27763</strain>
    </source>
</reference>
<comment type="caution">
    <text evidence="3">The sequence shown here is derived from an EMBL/GenBank/DDBJ whole genome shotgun (WGS) entry which is preliminary data.</text>
</comment>
<keyword evidence="4" id="KW-1185">Reference proteome</keyword>
<feature type="domain" description="DUF2231" evidence="2">
    <location>
        <begin position="7"/>
        <end position="148"/>
    </location>
</feature>
<feature type="transmembrane region" description="Helical" evidence="1">
    <location>
        <begin position="13"/>
        <end position="33"/>
    </location>
</feature>
<evidence type="ECO:0000259" key="2">
    <source>
        <dbReference type="Pfam" id="PF09990"/>
    </source>
</evidence>
<keyword evidence="1" id="KW-0472">Membrane</keyword>
<evidence type="ECO:0000313" key="4">
    <source>
        <dbReference type="Proteomes" id="UP000230842"/>
    </source>
</evidence>
<evidence type="ECO:0000313" key="3">
    <source>
        <dbReference type="EMBL" id="PJJ56495.1"/>
    </source>
</evidence>
<evidence type="ECO:0000256" key="1">
    <source>
        <dbReference type="SAM" id="Phobius"/>
    </source>
</evidence>
<feature type="transmembrane region" description="Helical" evidence="1">
    <location>
        <begin position="45"/>
        <end position="66"/>
    </location>
</feature>
<dbReference type="EMBL" id="PGEZ01000001">
    <property type="protein sequence ID" value="PJJ56495.1"/>
    <property type="molecule type" value="Genomic_DNA"/>
</dbReference>
<protein>
    <recommendedName>
        <fullName evidence="2">DUF2231 domain-containing protein</fullName>
    </recommendedName>
</protein>
<dbReference type="InterPro" id="IPR019251">
    <property type="entry name" value="DUF2231_TM"/>
</dbReference>
<dbReference type="OrthoDB" id="3830771at2"/>
<gene>
    <name evidence="3" type="ORF">CLV56_0704</name>
</gene>
<dbReference type="RefSeq" id="WP_100414388.1">
    <property type="nucleotide sequence ID" value="NZ_PGEZ01000001.1"/>
</dbReference>
<keyword evidence="1" id="KW-1133">Transmembrane helix</keyword>
<feature type="transmembrane region" description="Helical" evidence="1">
    <location>
        <begin position="86"/>
        <end position="106"/>
    </location>
</feature>